<name>A0A409VMI1_9AGAR</name>
<comment type="caution">
    <text evidence="2">The sequence shown here is derived from an EMBL/GenBank/DDBJ whole genome shotgun (WGS) entry which is preliminary data.</text>
</comment>
<feature type="region of interest" description="Disordered" evidence="1">
    <location>
        <begin position="127"/>
        <end position="147"/>
    </location>
</feature>
<evidence type="ECO:0000313" key="2">
    <source>
        <dbReference type="EMBL" id="PPQ67453.1"/>
    </source>
</evidence>
<dbReference type="Proteomes" id="UP000284706">
    <property type="component" value="Unassembled WGS sequence"/>
</dbReference>
<evidence type="ECO:0000256" key="1">
    <source>
        <dbReference type="SAM" id="MobiDB-lite"/>
    </source>
</evidence>
<dbReference type="AlphaFoldDB" id="A0A409VMI1"/>
<evidence type="ECO:0000313" key="3">
    <source>
        <dbReference type="Proteomes" id="UP000284706"/>
    </source>
</evidence>
<dbReference type="EMBL" id="NHYE01005612">
    <property type="protein sequence ID" value="PPQ67453.1"/>
    <property type="molecule type" value="Genomic_DNA"/>
</dbReference>
<feature type="compositionally biased region" description="Low complexity" evidence="1">
    <location>
        <begin position="129"/>
        <end position="143"/>
    </location>
</feature>
<protein>
    <submittedName>
        <fullName evidence="2">Uncharacterized protein</fullName>
    </submittedName>
</protein>
<dbReference type="InParanoid" id="A0A409VMI1"/>
<keyword evidence="3" id="KW-1185">Reference proteome</keyword>
<organism evidence="2 3">
    <name type="scientific">Gymnopilus dilepis</name>
    <dbReference type="NCBI Taxonomy" id="231916"/>
    <lineage>
        <taxon>Eukaryota</taxon>
        <taxon>Fungi</taxon>
        <taxon>Dikarya</taxon>
        <taxon>Basidiomycota</taxon>
        <taxon>Agaricomycotina</taxon>
        <taxon>Agaricomycetes</taxon>
        <taxon>Agaricomycetidae</taxon>
        <taxon>Agaricales</taxon>
        <taxon>Agaricineae</taxon>
        <taxon>Hymenogastraceae</taxon>
        <taxon>Gymnopilus</taxon>
    </lineage>
</organism>
<sequence length="661" mass="74485">MTCNQNPNFAILAVDVDDTNDSCPNAAAYQPSDVSSTYEVGEVPTNILAFRTITELIWMTQERKPFKSASGPPTKSKLERDDSLTISNALATLVNFRHDGVALASRIDANECHVTVCVGAPQQPFLSRPSEASTPAKSAPAPSLQRPSSLFNRLRSWAQNFRRDNTIPDSHSSSDEESEFGALPPKFSDITDGDYYALYRYIVSFRWVVFSRRHHVFELNLLRYDPTLDEHMNILSRFIGAEQHRKNTDVHIVIFQCYIAFVCIRQMYDRASHAGLTVSLVEALAQAKPDIKKVEKGRRFQASGHALSDTSLVDWVTRAASECAQRPSPALKHFELLLAKAKASQRYGKPDGLFLYNHRTYQTFHDFFVQSLRLYQASVTDLYNARQNSLLSTHDLRGFVDRVRLHSTTLIELARSQSLRLHLSTFGPLFSKTYRDYLCTSKSGENAQQERGLAVGNEDLSAIHSKIFNGWEQSDTVIASAYLEWIKLLVVHLTAVGCIYTKLRLPPSGRITLEVLDVKLPTQDRLPWRQLFSSKYFPAGPHSDGVKDIYSDHFNYFIEDSGQRITNKDILEFLELIVKGPSISAKECPLIEQSNEIHGAFFKDIAGLDNRPFKGAIHCETCLGSILSQQATEESLLDDKPRHIFQNADVNIFSSKRSVAH</sequence>
<reference evidence="2 3" key="1">
    <citation type="journal article" date="2018" name="Evol. Lett.">
        <title>Horizontal gene cluster transfer increased hallucinogenic mushroom diversity.</title>
        <authorList>
            <person name="Reynolds H.T."/>
            <person name="Vijayakumar V."/>
            <person name="Gluck-Thaler E."/>
            <person name="Korotkin H.B."/>
            <person name="Matheny P.B."/>
            <person name="Slot J.C."/>
        </authorList>
    </citation>
    <scope>NUCLEOTIDE SEQUENCE [LARGE SCALE GENOMIC DNA]</scope>
    <source>
        <strain evidence="2 3">SRW20</strain>
    </source>
</reference>
<accession>A0A409VMI1</accession>
<gene>
    <name evidence="2" type="ORF">CVT26_007247</name>
</gene>
<proteinExistence type="predicted"/>